<evidence type="ECO:0000313" key="2">
    <source>
        <dbReference type="Proteomes" id="UP001319200"/>
    </source>
</evidence>
<sequence length="173" mass="18948">MQRVIIAVLVLAASFSCEEVDKLLTFSVNNEVTIQIPASTVIDLPVGIPTPDVTTNSDQTFQNNNTRASLVKDVKLQEMKLTITAPTGKTFSFLKSIYIYISTGQNDELLLASLEDVPANVNNITLKPTGEKLDPYVKASSYKLRTSIITDETLTQNVDVKANLRFKVTAAPL</sequence>
<name>A0AAP2DKJ4_9BACT</name>
<dbReference type="PROSITE" id="PS51257">
    <property type="entry name" value="PROKAR_LIPOPROTEIN"/>
    <property type="match status" value="1"/>
</dbReference>
<evidence type="ECO:0000313" key="1">
    <source>
        <dbReference type="EMBL" id="MBT1697204.1"/>
    </source>
</evidence>
<protein>
    <submittedName>
        <fullName evidence="1">Uncharacterized protein</fullName>
    </submittedName>
</protein>
<dbReference type="AlphaFoldDB" id="A0AAP2DKJ4"/>
<organism evidence="1 2">
    <name type="scientific">Chryseosolibacter histidini</name>
    <dbReference type="NCBI Taxonomy" id="2782349"/>
    <lineage>
        <taxon>Bacteria</taxon>
        <taxon>Pseudomonadati</taxon>
        <taxon>Bacteroidota</taxon>
        <taxon>Cytophagia</taxon>
        <taxon>Cytophagales</taxon>
        <taxon>Chryseotaleaceae</taxon>
        <taxon>Chryseosolibacter</taxon>
    </lineage>
</organism>
<accession>A0AAP2DKJ4</accession>
<dbReference type="Proteomes" id="UP001319200">
    <property type="component" value="Unassembled WGS sequence"/>
</dbReference>
<gene>
    <name evidence="1" type="ORF">KK083_09980</name>
</gene>
<dbReference type="RefSeq" id="WP_254163019.1">
    <property type="nucleotide sequence ID" value="NZ_JAHESF010000008.1"/>
</dbReference>
<comment type="caution">
    <text evidence="1">The sequence shown here is derived from an EMBL/GenBank/DDBJ whole genome shotgun (WGS) entry which is preliminary data.</text>
</comment>
<reference evidence="1 2" key="1">
    <citation type="submission" date="2021-05" db="EMBL/GenBank/DDBJ databases">
        <title>A Polyphasic approach of four new species of the genus Ohtaekwangia: Ohtaekwangia histidinii sp. nov., Ohtaekwangia cretensis sp. nov., Ohtaekwangia indiensis sp. nov., Ohtaekwangia reichenbachii sp. nov. from diverse environment.</title>
        <authorList>
            <person name="Octaviana S."/>
        </authorList>
    </citation>
    <scope>NUCLEOTIDE SEQUENCE [LARGE SCALE GENOMIC DNA]</scope>
    <source>
        <strain evidence="1 2">PWU4</strain>
    </source>
</reference>
<dbReference type="EMBL" id="JAHESF010000008">
    <property type="protein sequence ID" value="MBT1697204.1"/>
    <property type="molecule type" value="Genomic_DNA"/>
</dbReference>
<keyword evidence="2" id="KW-1185">Reference proteome</keyword>
<proteinExistence type="predicted"/>